<dbReference type="RefSeq" id="WP_043385692.1">
    <property type="nucleotide sequence ID" value="NZ_KN039950.1"/>
</dbReference>
<feature type="transmembrane region" description="Helical" evidence="1">
    <location>
        <begin position="64"/>
        <end position="86"/>
    </location>
</feature>
<keyword evidence="1" id="KW-0812">Transmembrane</keyword>
<reference evidence="2 3" key="1">
    <citation type="submission" date="2014-05" db="EMBL/GenBank/DDBJ databases">
        <title>Complete genome sequence of the Streptomyces mutabilis TRM45540.</title>
        <authorList>
            <person name="Luo X."/>
            <person name="Zhang L."/>
        </authorList>
    </citation>
    <scope>NUCLEOTIDE SEQUENCE [LARGE SCALE GENOMIC DNA]</scope>
    <source>
        <strain evidence="2 3">TRM45540</strain>
    </source>
</reference>
<dbReference type="AlphaFoldDB" id="A0A086MR34"/>
<evidence type="ECO:0000313" key="3">
    <source>
        <dbReference type="Proteomes" id="UP000029095"/>
    </source>
</evidence>
<name>A0A086MR34_9ACTN</name>
<dbReference type="HOGENOM" id="CLU_2248622_0_0_11"/>
<gene>
    <name evidence="2" type="ORF">FM21_34190</name>
</gene>
<evidence type="ECO:0000313" key="2">
    <source>
        <dbReference type="EMBL" id="KFG71352.1"/>
    </source>
</evidence>
<dbReference type="Proteomes" id="UP000029095">
    <property type="component" value="Unassembled WGS sequence"/>
</dbReference>
<protein>
    <submittedName>
        <fullName evidence="2">Uncharacterized protein</fullName>
    </submittedName>
</protein>
<sequence>MVIAMLDVLLTLLLPLLLGAAITCTSPSGALFTRPPEQDLLGRRGVDPVRVLPLLLPLVWQPVVSTYLLVERLIEVLVIAAVGMGLGRIGRAAARRLFRARSGS</sequence>
<keyword evidence="1" id="KW-0472">Membrane</keyword>
<proteinExistence type="predicted"/>
<dbReference type="EMBL" id="JNFQ01000007">
    <property type="protein sequence ID" value="KFG71352.1"/>
    <property type="molecule type" value="Genomic_DNA"/>
</dbReference>
<evidence type="ECO:0000256" key="1">
    <source>
        <dbReference type="SAM" id="Phobius"/>
    </source>
</evidence>
<accession>A0A086MR34</accession>
<keyword evidence="1" id="KW-1133">Transmembrane helix</keyword>
<organism evidence="2 3">
    <name type="scientific">Streptomyces mutabilis</name>
    <dbReference type="NCBI Taxonomy" id="67332"/>
    <lineage>
        <taxon>Bacteria</taxon>
        <taxon>Bacillati</taxon>
        <taxon>Actinomycetota</taxon>
        <taxon>Actinomycetes</taxon>
        <taxon>Kitasatosporales</taxon>
        <taxon>Streptomycetaceae</taxon>
        <taxon>Streptomyces</taxon>
    </lineage>
</organism>
<comment type="caution">
    <text evidence="2">The sequence shown here is derived from an EMBL/GenBank/DDBJ whole genome shotgun (WGS) entry which is preliminary data.</text>
</comment>
<keyword evidence="3" id="KW-1185">Reference proteome</keyword>